<keyword evidence="1" id="KW-0812">Transmembrane</keyword>
<feature type="transmembrane region" description="Helical" evidence="1">
    <location>
        <begin position="63"/>
        <end position="85"/>
    </location>
</feature>
<feature type="transmembrane region" description="Helical" evidence="1">
    <location>
        <begin position="21"/>
        <end position="43"/>
    </location>
</feature>
<accession>A0A2S0L2S8</accession>
<dbReference type="AlphaFoldDB" id="A0A2S0L2S8"/>
<dbReference type="RefSeq" id="WP_106056453.1">
    <property type="nucleotide sequence ID" value="NZ_CP027228.1"/>
</dbReference>
<dbReference type="Proteomes" id="UP000237883">
    <property type="component" value="Chromosome"/>
</dbReference>
<protein>
    <submittedName>
        <fullName evidence="2">Uncharacterized protein</fullName>
    </submittedName>
</protein>
<gene>
    <name evidence="2" type="ORF">C5Q96_01210</name>
</gene>
<dbReference type="GeneID" id="78390869"/>
<feature type="transmembrane region" description="Helical" evidence="1">
    <location>
        <begin position="105"/>
        <end position="125"/>
    </location>
</feature>
<dbReference type="OrthoDB" id="9899330at2"/>
<dbReference type="EMBL" id="CP027228">
    <property type="protein sequence ID" value="AVM47559.1"/>
    <property type="molecule type" value="Genomic_DNA"/>
</dbReference>
<keyword evidence="3" id="KW-1185">Reference proteome</keyword>
<evidence type="ECO:0000313" key="2">
    <source>
        <dbReference type="EMBL" id="AVM47559.1"/>
    </source>
</evidence>
<name>A0A2S0L2S8_9FIRM</name>
<sequence length="156" mass="17683">MKNIETKFYSKEKLEKSIKRSLIAYICFAVIRIVLYLTLGTSISNDIVVGNSYFFYQDITTLFKLMFMGFVFILLLIASVTVLALCLNNAADLNDNFDIKIRQALYLIPMLLDIFGVLICIFILVIGSLALILGVLASIAEIAFIIWLMYSEKKDN</sequence>
<keyword evidence="1" id="KW-1133">Transmembrane helix</keyword>
<feature type="transmembrane region" description="Helical" evidence="1">
    <location>
        <begin position="131"/>
        <end position="150"/>
    </location>
</feature>
<organism evidence="2 3">
    <name type="scientific">Mogibacterium diversum</name>
    <dbReference type="NCBI Taxonomy" id="114527"/>
    <lineage>
        <taxon>Bacteria</taxon>
        <taxon>Bacillati</taxon>
        <taxon>Bacillota</taxon>
        <taxon>Clostridia</taxon>
        <taxon>Peptostreptococcales</taxon>
        <taxon>Anaerovoracaceae</taxon>
        <taxon>Mogibacterium</taxon>
    </lineage>
</organism>
<reference evidence="3" key="1">
    <citation type="submission" date="2018-02" db="EMBL/GenBank/DDBJ databases">
        <authorList>
            <person name="Holder M.E."/>
            <person name="Ajami N.J."/>
            <person name="Petrosino J.F."/>
        </authorList>
    </citation>
    <scope>NUCLEOTIDE SEQUENCE [LARGE SCALE GENOMIC DNA]</scope>
    <source>
        <strain evidence="3">CCUG 47132</strain>
    </source>
</reference>
<dbReference type="KEGG" id="mdv:C5Q96_01210"/>
<evidence type="ECO:0000313" key="3">
    <source>
        <dbReference type="Proteomes" id="UP000237883"/>
    </source>
</evidence>
<proteinExistence type="predicted"/>
<keyword evidence="1" id="KW-0472">Membrane</keyword>
<evidence type="ECO:0000256" key="1">
    <source>
        <dbReference type="SAM" id="Phobius"/>
    </source>
</evidence>